<dbReference type="Proteomes" id="UP000886339">
    <property type="component" value="Unassembled WGS sequence"/>
</dbReference>
<dbReference type="InterPro" id="IPR045361">
    <property type="entry name" value="CIS_tube_prot_N"/>
</dbReference>
<feature type="domain" description="Contractile injection system tube protein N-terminal" evidence="1">
    <location>
        <begin position="11"/>
        <end position="153"/>
    </location>
</feature>
<reference evidence="2" key="1">
    <citation type="journal article" date="2020" name="mSystems">
        <title>Genome- and Community-Level Interaction Insights into Carbon Utilization and Element Cycling Functions of Hydrothermarchaeota in Hydrothermal Sediment.</title>
        <authorList>
            <person name="Zhou Z."/>
            <person name="Liu Y."/>
            <person name="Xu W."/>
            <person name="Pan J."/>
            <person name="Luo Z.H."/>
            <person name="Li M."/>
        </authorList>
    </citation>
    <scope>NUCLEOTIDE SEQUENCE [LARGE SCALE GENOMIC DNA]</scope>
    <source>
        <strain evidence="2">HyVt-458</strain>
    </source>
</reference>
<dbReference type="EMBL" id="DRLF01000308">
    <property type="protein sequence ID" value="HEC06951.1"/>
    <property type="molecule type" value="Genomic_DNA"/>
</dbReference>
<evidence type="ECO:0000259" key="1">
    <source>
        <dbReference type="Pfam" id="PF19266"/>
    </source>
</evidence>
<evidence type="ECO:0000313" key="2">
    <source>
        <dbReference type="EMBL" id="HEC06951.1"/>
    </source>
</evidence>
<dbReference type="AlphaFoldDB" id="A0A831WFW1"/>
<dbReference type="Pfam" id="PF19266">
    <property type="entry name" value="CIS_tube"/>
    <property type="match status" value="1"/>
</dbReference>
<organism evidence="2">
    <name type="scientific">Thiolapillus brandeum</name>
    <dbReference type="NCBI Taxonomy" id="1076588"/>
    <lineage>
        <taxon>Bacteria</taxon>
        <taxon>Pseudomonadati</taxon>
        <taxon>Pseudomonadota</taxon>
        <taxon>Gammaproteobacteria</taxon>
        <taxon>Chromatiales</taxon>
        <taxon>Sedimenticolaceae</taxon>
        <taxon>Thiolapillus</taxon>
    </lineage>
</organism>
<proteinExistence type="predicted"/>
<sequence length="245" mass="27200">MERVAFLIEDSGERIGCLLNPESLELKRRAGIRNRRVQGDVVSGFNQADDQLLLTGGGITTFTLDLLFDISLAGSSIRTNDVRELTSRLWSLAENTRRERNRYSPPLCRFLWGKSWNIPAIVTAIAERLEYFDANGVPARSWLRMKLRKVSRSDEVMPPPGQGPLQPESVAAPSSVEPVQEATHVLLGSNEAGEGERLDQLAERYYGSAGLWRIIAAYNDVADPMHLESGQLLHIPDPAASEEMS</sequence>
<accession>A0A831WFW1</accession>
<protein>
    <recommendedName>
        <fullName evidence="1">Contractile injection system tube protein N-terminal domain-containing protein</fullName>
    </recommendedName>
</protein>
<gene>
    <name evidence="2" type="ORF">ENJ12_08875</name>
</gene>
<comment type="caution">
    <text evidence="2">The sequence shown here is derived from an EMBL/GenBank/DDBJ whole genome shotgun (WGS) entry which is preliminary data.</text>
</comment>
<name>A0A831WFW1_9GAMM</name>